<evidence type="ECO:0000313" key="1">
    <source>
        <dbReference type="EMBL" id="GJT55359.1"/>
    </source>
</evidence>
<dbReference type="EMBL" id="BQNB010016750">
    <property type="protein sequence ID" value="GJT55359.1"/>
    <property type="molecule type" value="Genomic_DNA"/>
</dbReference>
<keyword evidence="2" id="KW-1185">Reference proteome</keyword>
<proteinExistence type="predicted"/>
<organism evidence="1 2">
    <name type="scientific">Tanacetum coccineum</name>
    <dbReference type="NCBI Taxonomy" id="301880"/>
    <lineage>
        <taxon>Eukaryota</taxon>
        <taxon>Viridiplantae</taxon>
        <taxon>Streptophyta</taxon>
        <taxon>Embryophyta</taxon>
        <taxon>Tracheophyta</taxon>
        <taxon>Spermatophyta</taxon>
        <taxon>Magnoliopsida</taxon>
        <taxon>eudicotyledons</taxon>
        <taxon>Gunneridae</taxon>
        <taxon>Pentapetalae</taxon>
        <taxon>asterids</taxon>
        <taxon>campanulids</taxon>
        <taxon>Asterales</taxon>
        <taxon>Asteraceae</taxon>
        <taxon>Asteroideae</taxon>
        <taxon>Anthemideae</taxon>
        <taxon>Anthemidinae</taxon>
        <taxon>Tanacetum</taxon>
    </lineage>
</organism>
<name>A0ABQ5EX20_9ASTR</name>
<protein>
    <submittedName>
        <fullName evidence="1">Uncharacterized protein</fullName>
    </submittedName>
</protein>
<gene>
    <name evidence="1" type="ORF">Tco_0990413</name>
</gene>
<evidence type="ECO:0000313" key="2">
    <source>
        <dbReference type="Proteomes" id="UP001151760"/>
    </source>
</evidence>
<accession>A0ABQ5EX20</accession>
<dbReference type="Proteomes" id="UP001151760">
    <property type="component" value="Unassembled WGS sequence"/>
</dbReference>
<comment type="caution">
    <text evidence="1">The sequence shown here is derived from an EMBL/GenBank/DDBJ whole genome shotgun (WGS) entry which is preliminary data.</text>
</comment>
<reference evidence="1" key="1">
    <citation type="journal article" date="2022" name="Int. J. Mol. Sci.">
        <title>Draft Genome of Tanacetum Coccineum: Genomic Comparison of Closely Related Tanacetum-Family Plants.</title>
        <authorList>
            <person name="Yamashiro T."/>
            <person name="Shiraishi A."/>
            <person name="Nakayama K."/>
            <person name="Satake H."/>
        </authorList>
    </citation>
    <scope>NUCLEOTIDE SEQUENCE</scope>
</reference>
<reference evidence="1" key="2">
    <citation type="submission" date="2022-01" db="EMBL/GenBank/DDBJ databases">
        <authorList>
            <person name="Yamashiro T."/>
            <person name="Shiraishi A."/>
            <person name="Satake H."/>
            <person name="Nakayama K."/>
        </authorList>
    </citation>
    <scope>NUCLEOTIDE SEQUENCE</scope>
</reference>
<sequence length="105" mass="12478">MFHDDESGVDDREMVAEWSTSMATYFQQHNNGGEDYNVENEYEDEREVRGMRFGHRGAADFDYRQRAKDVPTFHGSMNVEDFLDWMSELDTFFKFYEIPNGINRV</sequence>